<organism evidence="6 7">
    <name type="scientific">Tetracentron sinense</name>
    <name type="common">Spur-leaf</name>
    <dbReference type="NCBI Taxonomy" id="13715"/>
    <lineage>
        <taxon>Eukaryota</taxon>
        <taxon>Viridiplantae</taxon>
        <taxon>Streptophyta</taxon>
        <taxon>Embryophyta</taxon>
        <taxon>Tracheophyta</taxon>
        <taxon>Spermatophyta</taxon>
        <taxon>Magnoliopsida</taxon>
        <taxon>Trochodendrales</taxon>
        <taxon>Trochodendraceae</taxon>
        <taxon>Tetracentron</taxon>
    </lineage>
</organism>
<comment type="subunit">
    <text evidence="4">Component of the large ribosomal subunit.</text>
</comment>
<feature type="compositionally biased region" description="Low complexity" evidence="5">
    <location>
        <begin position="83"/>
        <end position="99"/>
    </location>
</feature>
<keyword evidence="1 4" id="KW-0689">Ribosomal protein</keyword>
<protein>
    <recommendedName>
        <fullName evidence="4">60S ribosomal protein L41</fullName>
    </recommendedName>
</protein>
<dbReference type="GO" id="GO:0005840">
    <property type="term" value="C:ribosome"/>
    <property type="evidence" value="ECO:0007669"/>
    <property type="project" value="UniProtKB-KW"/>
</dbReference>
<dbReference type="InterPro" id="IPR007836">
    <property type="entry name" value="Ribosomal_eS32"/>
</dbReference>
<feature type="region of interest" description="Disordered" evidence="5">
    <location>
        <begin position="1"/>
        <end position="31"/>
    </location>
</feature>
<keyword evidence="7" id="KW-1185">Reference proteome</keyword>
<feature type="region of interest" description="Disordered" evidence="5">
    <location>
        <begin position="235"/>
        <end position="255"/>
    </location>
</feature>
<dbReference type="GO" id="GO:0003735">
    <property type="term" value="F:structural constituent of ribosome"/>
    <property type="evidence" value="ECO:0007669"/>
    <property type="project" value="UniProtKB-UniRule"/>
</dbReference>
<evidence type="ECO:0000256" key="2">
    <source>
        <dbReference type="ARBA" id="ARBA00023274"/>
    </source>
</evidence>
<dbReference type="EMBL" id="JABCRI010000001">
    <property type="protein sequence ID" value="KAF8413446.1"/>
    <property type="molecule type" value="Genomic_DNA"/>
</dbReference>
<feature type="compositionally biased region" description="Low complexity" evidence="5">
    <location>
        <begin position="184"/>
        <end position="200"/>
    </location>
</feature>
<dbReference type="GO" id="GO:0006412">
    <property type="term" value="P:translation"/>
    <property type="evidence" value="ECO:0007669"/>
    <property type="project" value="InterPro"/>
</dbReference>
<reference evidence="6 7" key="1">
    <citation type="submission" date="2020-04" db="EMBL/GenBank/DDBJ databases">
        <title>Plant Genome Project.</title>
        <authorList>
            <person name="Zhang R.-G."/>
        </authorList>
    </citation>
    <scope>NUCLEOTIDE SEQUENCE [LARGE SCALE GENOMIC DNA]</scope>
    <source>
        <strain evidence="6">YNK0</strain>
        <tissue evidence="6">Leaf</tissue>
    </source>
</reference>
<feature type="region of interest" description="Disordered" evidence="5">
    <location>
        <begin position="65"/>
        <end position="99"/>
    </location>
</feature>
<evidence type="ECO:0000256" key="4">
    <source>
        <dbReference type="RuleBase" id="RU368055"/>
    </source>
</evidence>
<proteinExistence type="inferred from homology"/>
<dbReference type="GO" id="GO:1990904">
    <property type="term" value="C:ribonucleoprotein complex"/>
    <property type="evidence" value="ECO:0007669"/>
    <property type="project" value="UniProtKB-KW"/>
</dbReference>
<feature type="compositionally biased region" description="Basic residues" evidence="5">
    <location>
        <begin position="236"/>
        <end position="255"/>
    </location>
</feature>
<evidence type="ECO:0000256" key="5">
    <source>
        <dbReference type="SAM" id="MobiDB-lite"/>
    </source>
</evidence>
<sequence length="255" mass="27646">MDEGDSNSGKERLGEEKGQLEEGRTTDKGEARVCVLPKAWSNVPCQSSSSITDFPPASSFCSVVRRSSPPANPATVSTVSQFTSDRPSTPASATPPAFSSLSLRTPSSIDLSRFSIVFSSDDSLVSCRTSPDQVIGPDPAAPPLYLPPPEHLLRAITTTTTRFVVRRSSPPANPATVSTVSQFTSDRPSTPASATPPAFSSLSLRTPSSIDLSRFPIVFSSDDSLVSCLTSPDQWKKKRMRRLKRKRRKMRQRSK</sequence>
<evidence type="ECO:0000313" key="7">
    <source>
        <dbReference type="Proteomes" id="UP000655225"/>
    </source>
</evidence>
<comment type="similarity">
    <text evidence="3 4">Belongs to the eukaryotic ribosomal protein eS32 family.</text>
</comment>
<dbReference type="Pfam" id="PF05162">
    <property type="entry name" value="Ribosomal_L41"/>
    <property type="match status" value="1"/>
</dbReference>
<evidence type="ECO:0000256" key="3">
    <source>
        <dbReference type="ARBA" id="ARBA00043969"/>
    </source>
</evidence>
<dbReference type="AlphaFoldDB" id="A0A835DRM7"/>
<gene>
    <name evidence="6" type="ORF">HHK36_001433</name>
</gene>
<keyword evidence="2 4" id="KW-0687">Ribonucleoprotein</keyword>
<evidence type="ECO:0000256" key="1">
    <source>
        <dbReference type="ARBA" id="ARBA00022980"/>
    </source>
</evidence>
<dbReference type="Proteomes" id="UP000655225">
    <property type="component" value="Unassembled WGS sequence"/>
</dbReference>
<comment type="caution">
    <text evidence="6">The sequence shown here is derived from an EMBL/GenBank/DDBJ whole genome shotgun (WGS) entry which is preliminary data.</text>
</comment>
<feature type="region of interest" description="Disordered" evidence="5">
    <location>
        <begin position="168"/>
        <end position="200"/>
    </location>
</feature>
<accession>A0A835DRM7</accession>
<evidence type="ECO:0000313" key="6">
    <source>
        <dbReference type="EMBL" id="KAF8413446.1"/>
    </source>
</evidence>
<feature type="compositionally biased region" description="Basic and acidic residues" evidence="5">
    <location>
        <begin position="8"/>
        <end position="31"/>
    </location>
</feature>
<name>A0A835DRM7_TETSI</name>